<evidence type="ECO:0000256" key="5">
    <source>
        <dbReference type="ARBA" id="ARBA00022825"/>
    </source>
</evidence>
<dbReference type="PRINTS" id="PR00127">
    <property type="entry name" value="CLPPROTEASEP"/>
</dbReference>
<evidence type="ECO:0000256" key="4">
    <source>
        <dbReference type="ARBA" id="ARBA00022801"/>
    </source>
</evidence>
<keyword evidence="5" id="KW-0720">Serine protease</keyword>
<sequence length="200" mass="22212">MAIFTPNIITNTNGTDHMADLRSEMFFKKRLITIDSEIDSDLATSVISQMMYLNGKSDDDIYVMLDSPGGSVSAGFRIFDYMKYACRCDVATISNGITASMAAFLLAAGKSGKRYVTPNSEIMIHQPLGGTQGQATEMIIAVNHIMKVKDNLTRILSEECAKDFDTVSEDIERDHWMDADEAKRYGIVDIIGYPEELLEV</sequence>
<dbReference type="AlphaFoldDB" id="A0AAI9K4I8"/>
<dbReference type="Pfam" id="PF00574">
    <property type="entry name" value="CLP_protease"/>
    <property type="match status" value="1"/>
</dbReference>
<proteinExistence type="inferred from homology"/>
<dbReference type="GO" id="GO:0051117">
    <property type="term" value="F:ATPase binding"/>
    <property type="evidence" value="ECO:0007669"/>
    <property type="project" value="TreeGrafter"/>
</dbReference>
<evidence type="ECO:0000256" key="2">
    <source>
        <dbReference type="ARBA" id="ARBA00022490"/>
    </source>
</evidence>
<dbReference type="PANTHER" id="PTHR10381">
    <property type="entry name" value="ATP-DEPENDENT CLP PROTEASE PROTEOLYTIC SUBUNIT"/>
    <property type="match status" value="1"/>
</dbReference>
<dbReference type="InterPro" id="IPR033135">
    <property type="entry name" value="ClpP_His_AS"/>
</dbReference>
<accession>A0AAI9K4I8</accession>
<evidence type="ECO:0000256" key="6">
    <source>
        <dbReference type="ARBA" id="ARBA00034021"/>
    </source>
</evidence>
<dbReference type="CDD" id="cd07017">
    <property type="entry name" value="S14_ClpP_2"/>
    <property type="match status" value="1"/>
</dbReference>
<keyword evidence="4" id="KW-0378">Hydrolase</keyword>
<dbReference type="GO" id="GO:0004176">
    <property type="term" value="F:ATP-dependent peptidase activity"/>
    <property type="evidence" value="ECO:0007669"/>
    <property type="project" value="InterPro"/>
</dbReference>
<evidence type="ECO:0000313" key="9">
    <source>
        <dbReference type="EMBL" id="GFO94214.1"/>
    </source>
</evidence>
<dbReference type="InterPro" id="IPR029045">
    <property type="entry name" value="ClpP/crotonase-like_dom_sf"/>
</dbReference>
<dbReference type="InterPro" id="IPR001907">
    <property type="entry name" value="ClpP"/>
</dbReference>
<organism evidence="9 10">
    <name type="scientific">Coprococcus eutactus</name>
    <dbReference type="NCBI Taxonomy" id="33043"/>
    <lineage>
        <taxon>Bacteria</taxon>
        <taxon>Bacillati</taxon>
        <taxon>Bacillota</taxon>
        <taxon>Clostridia</taxon>
        <taxon>Lachnospirales</taxon>
        <taxon>Lachnospiraceae</taxon>
        <taxon>Coprococcus</taxon>
    </lineage>
</organism>
<evidence type="ECO:0000313" key="10">
    <source>
        <dbReference type="Proteomes" id="UP000660047"/>
    </source>
</evidence>
<evidence type="ECO:0000256" key="8">
    <source>
        <dbReference type="RuleBase" id="RU003567"/>
    </source>
</evidence>
<name>A0AAI9K4I8_9FIRM</name>
<dbReference type="InterPro" id="IPR023562">
    <property type="entry name" value="ClpP/TepA"/>
</dbReference>
<dbReference type="GO" id="GO:0006515">
    <property type="term" value="P:protein quality control for misfolded or incompletely synthesized proteins"/>
    <property type="evidence" value="ECO:0007669"/>
    <property type="project" value="TreeGrafter"/>
</dbReference>
<evidence type="ECO:0000256" key="1">
    <source>
        <dbReference type="ARBA" id="ARBA00007039"/>
    </source>
</evidence>
<comment type="caution">
    <text evidence="9">The sequence shown here is derived from an EMBL/GenBank/DDBJ whole genome shotgun (WGS) entry which is preliminary data.</text>
</comment>
<dbReference type="SUPFAM" id="SSF52096">
    <property type="entry name" value="ClpP/crotonase"/>
    <property type="match status" value="1"/>
</dbReference>
<dbReference type="Gene3D" id="3.90.226.10">
    <property type="entry name" value="2-enoyl-CoA Hydratase, Chain A, domain 1"/>
    <property type="match status" value="1"/>
</dbReference>
<keyword evidence="3" id="KW-0645">Protease</keyword>
<dbReference type="PANTHER" id="PTHR10381:SF70">
    <property type="entry name" value="ATP-DEPENDENT CLP PROTEASE PROTEOLYTIC SUBUNIT"/>
    <property type="match status" value="1"/>
</dbReference>
<keyword evidence="2" id="KW-0963">Cytoplasm</keyword>
<evidence type="ECO:0000256" key="3">
    <source>
        <dbReference type="ARBA" id="ARBA00022670"/>
    </source>
</evidence>
<evidence type="ECO:0000256" key="7">
    <source>
        <dbReference type="PROSITE-ProRule" id="PRU10086"/>
    </source>
</evidence>
<dbReference type="PROSITE" id="PS00382">
    <property type="entry name" value="CLP_PROTEASE_HIS"/>
    <property type="match status" value="1"/>
</dbReference>
<feature type="active site" evidence="7">
    <location>
        <position position="125"/>
    </location>
</feature>
<comment type="similarity">
    <text evidence="1 8">Belongs to the peptidase S14 family.</text>
</comment>
<dbReference type="EMBL" id="BLYL01000005">
    <property type="protein sequence ID" value="GFO94214.1"/>
    <property type="molecule type" value="Genomic_DNA"/>
</dbReference>
<dbReference type="RefSeq" id="WP_055223855.1">
    <property type="nucleotide sequence ID" value="NZ_BLYL01000005.1"/>
</dbReference>
<protein>
    <recommendedName>
        <fullName evidence="8">ATP-dependent Clp protease proteolytic subunit</fullName>
    </recommendedName>
</protein>
<dbReference type="GO" id="GO:0004252">
    <property type="term" value="F:serine-type endopeptidase activity"/>
    <property type="evidence" value="ECO:0007669"/>
    <property type="project" value="UniProtKB-EC"/>
</dbReference>
<gene>
    <name evidence="9" type="primary">clpP</name>
    <name evidence="9" type="ORF">COEU31_12600</name>
</gene>
<reference evidence="9" key="1">
    <citation type="submission" date="2020-06" db="EMBL/GenBank/DDBJ databases">
        <title>Characterization of fructooligosaccharide metabolism and fructooligosaccharide-degrading enzymes in human commensal butyrate producers.</title>
        <authorList>
            <person name="Tanno H."/>
            <person name="Fujii T."/>
            <person name="Hirano K."/>
            <person name="Maeno S."/>
            <person name="Tonozuka T."/>
            <person name="Sakamoto M."/>
            <person name="Ohkuma M."/>
            <person name="Tochio T."/>
            <person name="Endo A."/>
        </authorList>
    </citation>
    <scope>NUCLEOTIDE SEQUENCE</scope>
    <source>
        <strain evidence="9">JCM 31265</strain>
    </source>
</reference>
<dbReference type="Proteomes" id="UP000660047">
    <property type="component" value="Unassembled WGS sequence"/>
</dbReference>
<dbReference type="GO" id="GO:0009368">
    <property type="term" value="C:endopeptidase Clp complex"/>
    <property type="evidence" value="ECO:0007669"/>
    <property type="project" value="TreeGrafter"/>
</dbReference>
<comment type="catalytic activity">
    <reaction evidence="6 7">
        <text>Hydrolysis of proteins to small peptides in the presence of ATP and magnesium. alpha-casein is the usual test substrate. In the absence of ATP, only oligopeptides shorter than five residues are hydrolyzed (such as succinyl-Leu-Tyr-|-NHMec, and Leu-Tyr-Leu-|-Tyr-Trp, in which cleavage of the -Tyr-|-Leu- and -Tyr-|-Trp bonds also occurs).</text>
        <dbReference type="EC" id="3.4.21.92"/>
    </reaction>
</comment>